<reference evidence="1" key="1">
    <citation type="submission" date="2019-08" db="EMBL/GenBank/DDBJ databases">
        <authorList>
            <person name="Kucharzyk K."/>
            <person name="Murdoch R.W."/>
            <person name="Higgins S."/>
            <person name="Loffler F."/>
        </authorList>
    </citation>
    <scope>NUCLEOTIDE SEQUENCE</scope>
</reference>
<gene>
    <name evidence="1" type="ORF">SDC9_33606</name>
</gene>
<protein>
    <submittedName>
        <fullName evidence="1">Uncharacterized protein</fullName>
    </submittedName>
</protein>
<dbReference type="EMBL" id="VSSQ01000241">
    <property type="protein sequence ID" value="MPL87605.1"/>
    <property type="molecule type" value="Genomic_DNA"/>
</dbReference>
<evidence type="ECO:0000313" key="1">
    <source>
        <dbReference type="EMBL" id="MPL87605.1"/>
    </source>
</evidence>
<organism evidence="1">
    <name type="scientific">bioreactor metagenome</name>
    <dbReference type="NCBI Taxonomy" id="1076179"/>
    <lineage>
        <taxon>unclassified sequences</taxon>
        <taxon>metagenomes</taxon>
        <taxon>ecological metagenomes</taxon>
    </lineage>
</organism>
<dbReference type="AlphaFoldDB" id="A0A644V990"/>
<proteinExistence type="predicted"/>
<sequence>MRRFILTSDAFTGEVEFIFNDSGLLESFTTAAAQLSERQQVFILKELPRELSEIKKVISNSVSAKLTEVNNDITFDQFWKRYDPPVLSKKKKKALPRWNRMSQSERNKAYYFISKYESRMRGEGKMYAETYLNSEIWND</sequence>
<name>A0A644V990_9ZZZZ</name>
<accession>A0A644V990</accession>
<comment type="caution">
    <text evidence="1">The sequence shown here is derived from an EMBL/GenBank/DDBJ whole genome shotgun (WGS) entry which is preliminary data.</text>
</comment>